<evidence type="ECO:0000313" key="1">
    <source>
        <dbReference type="EMBL" id="KAH7836923.1"/>
    </source>
</evidence>
<protein>
    <submittedName>
        <fullName evidence="1">Uncharacterized protein</fullName>
    </submittedName>
</protein>
<keyword evidence="2" id="KW-1185">Reference proteome</keyword>
<proteinExistence type="predicted"/>
<evidence type="ECO:0000313" key="2">
    <source>
        <dbReference type="Proteomes" id="UP000828048"/>
    </source>
</evidence>
<reference evidence="1 2" key="1">
    <citation type="journal article" date="2021" name="Hortic Res">
        <title>High-quality reference genome and annotation aids understanding of berry development for evergreen blueberry (Vaccinium darrowii).</title>
        <authorList>
            <person name="Yu J."/>
            <person name="Hulse-Kemp A.M."/>
            <person name="Babiker E."/>
            <person name="Staton M."/>
        </authorList>
    </citation>
    <scope>NUCLEOTIDE SEQUENCE [LARGE SCALE GENOMIC DNA]</scope>
    <source>
        <strain evidence="2">cv. NJ 8807/NJ 8810</strain>
        <tissue evidence="1">Young leaf</tissue>
    </source>
</reference>
<dbReference type="EMBL" id="CM037156">
    <property type="protein sequence ID" value="KAH7836923.1"/>
    <property type="molecule type" value="Genomic_DNA"/>
</dbReference>
<dbReference type="Proteomes" id="UP000828048">
    <property type="component" value="Chromosome 6"/>
</dbReference>
<name>A0ACB7X8D0_9ERIC</name>
<sequence>MEYTLKKFFGYSTFRPYQKEIIEKILEGKDSLVVMATGSGKSLCYQVPPLIVNKTAVVISPLLSLMQDQVMALRQRGIKADHISSAQTDSRVQHIAASGQFDILYMTPEKACSISNNFWSNLLDKGISLLAVDEAHCISEWGHDFRVEYKQLGKLRGILPNVPFVGLTATATEKVRNDIMDSLEMRDACVTIGSFDRTNLFYGVKSFSRGVLFVDELVGEVSKCVATAGSTIIYCTTIKDVQQIFESLLKAGIKAGMYHGQMGNKAREESHRSFIRDEFDVMVATIAFGMGIDKPNIRYVIHYGCPKSLESYYQESGRCGRDGIASMCWLYYTKSDFVKADFYCAEASSVSQRTAIMQSFMAAQRYCMLTTCRRKFLLDYFGEKNTPDKCGTCDNCTTSRKESDMSREAFLLISSIRSCGNNWGLNMPIDVLRGSRSKKIVNAQFDKLPLHGLGKELSANWWKALGYQLISHGYLTETIRETFKIVSVSPKGLKFLSSSKPDDQPTLVLPVTSEMSGDEEQRNKFGESGEFNGLASQKYEGLSEAEAQLYNMLVEERMKLARAVGTAPYALCGDQTLKKIALMRPSTKARLANIDGVNQYLLTKYGDHFIQSVKCLSERLNLSLDGRTADIQPTITKSTMHTVPTITKSTMHTVPKPDRKITPAKYEAWRMWHEDGLSFQKIANAPSRPAPIQETTVAGYVIEAALEGYEIDWARLLQEIGLTCEISGHIQTAILKVGSKDKLKPIKDELPEEINYAHIKACLAMQDLGMSLEEVNPPGHLPSCRADEHCNETSEFLSKSSHPCHMEGPCESERPVGNIAGHNFAVNCNGPDSAPLVYDDDLLSLSKRQKVNAIKEENPLAVEATESSLLNWLKNYNHGVSLSDILEHFYGSSEASVFELLSCLESDFMIFKKNNLYNLM</sequence>
<accession>A0ACB7X8D0</accession>
<organism evidence="1 2">
    <name type="scientific">Vaccinium darrowii</name>
    <dbReference type="NCBI Taxonomy" id="229202"/>
    <lineage>
        <taxon>Eukaryota</taxon>
        <taxon>Viridiplantae</taxon>
        <taxon>Streptophyta</taxon>
        <taxon>Embryophyta</taxon>
        <taxon>Tracheophyta</taxon>
        <taxon>Spermatophyta</taxon>
        <taxon>Magnoliopsida</taxon>
        <taxon>eudicotyledons</taxon>
        <taxon>Gunneridae</taxon>
        <taxon>Pentapetalae</taxon>
        <taxon>asterids</taxon>
        <taxon>Ericales</taxon>
        <taxon>Ericaceae</taxon>
        <taxon>Vaccinioideae</taxon>
        <taxon>Vaccinieae</taxon>
        <taxon>Vaccinium</taxon>
    </lineage>
</organism>
<gene>
    <name evidence="1" type="ORF">Vadar_007426</name>
</gene>
<comment type="caution">
    <text evidence="1">The sequence shown here is derived from an EMBL/GenBank/DDBJ whole genome shotgun (WGS) entry which is preliminary data.</text>
</comment>